<dbReference type="GO" id="GO:0016758">
    <property type="term" value="F:hexosyltransferase activity"/>
    <property type="evidence" value="ECO:0007669"/>
    <property type="project" value="TreeGrafter"/>
</dbReference>
<keyword evidence="1" id="KW-0328">Glycosyltransferase</keyword>
<protein>
    <recommendedName>
        <fullName evidence="6">Glycosyltransferase</fullName>
    </recommendedName>
</protein>
<proteinExistence type="predicted"/>
<dbReference type="CDD" id="cd06533">
    <property type="entry name" value="Glyco_transf_WecG_TagA"/>
    <property type="match status" value="1"/>
</dbReference>
<dbReference type="InterPro" id="IPR004629">
    <property type="entry name" value="WecG_TagA_CpsF"/>
</dbReference>
<evidence type="ECO:0000256" key="1">
    <source>
        <dbReference type="ARBA" id="ARBA00022676"/>
    </source>
</evidence>
<feature type="transmembrane region" description="Helical" evidence="3">
    <location>
        <begin position="91"/>
        <end position="111"/>
    </location>
</feature>
<keyword evidence="2" id="KW-0808">Transferase</keyword>
<dbReference type="AlphaFoldDB" id="A0A2M6YCX8"/>
<keyword evidence="3" id="KW-0812">Transmembrane</keyword>
<evidence type="ECO:0000313" key="4">
    <source>
        <dbReference type="EMBL" id="PIU24555.1"/>
    </source>
</evidence>
<dbReference type="PANTHER" id="PTHR34136">
    <property type="match status" value="1"/>
</dbReference>
<evidence type="ECO:0000313" key="5">
    <source>
        <dbReference type="Proteomes" id="UP000229896"/>
    </source>
</evidence>
<evidence type="ECO:0000256" key="2">
    <source>
        <dbReference type="ARBA" id="ARBA00022679"/>
    </source>
</evidence>
<comment type="caution">
    <text evidence="4">The sequence shown here is derived from an EMBL/GenBank/DDBJ whole genome shotgun (WGS) entry which is preliminary data.</text>
</comment>
<keyword evidence="3" id="KW-1133">Transmembrane helix</keyword>
<dbReference type="Pfam" id="PF03808">
    <property type="entry name" value="Glyco_tran_WecG"/>
    <property type="match status" value="1"/>
</dbReference>
<name>A0A2M6YCX8_9BACT</name>
<reference evidence="5" key="1">
    <citation type="submission" date="2017-09" db="EMBL/GenBank/DDBJ databases">
        <title>Depth-based differentiation of microbial function through sediment-hosted aquifers and enrichment of novel symbionts in the deep terrestrial subsurface.</title>
        <authorList>
            <person name="Probst A.J."/>
            <person name="Ladd B."/>
            <person name="Jarett J.K."/>
            <person name="Geller-Mcgrath D.E."/>
            <person name="Sieber C.M.K."/>
            <person name="Emerson J.B."/>
            <person name="Anantharaman K."/>
            <person name="Thomas B.C."/>
            <person name="Malmstrom R."/>
            <person name="Stieglmeier M."/>
            <person name="Klingl A."/>
            <person name="Woyke T."/>
            <person name="Ryan C.M."/>
            <person name="Banfield J.F."/>
        </authorList>
    </citation>
    <scope>NUCLEOTIDE SEQUENCE [LARGE SCALE GENOMIC DNA]</scope>
</reference>
<evidence type="ECO:0008006" key="6">
    <source>
        <dbReference type="Google" id="ProtNLM"/>
    </source>
</evidence>
<gene>
    <name evidence="4" type="ORF">COT12_00445</name>
</gene>
<dbReference type="EMBL" id="PEXI01000018">
    <property type="protein sequence ID" value="PIU24555.1"/>
    <property type="molecule type" value="Genomic_DNA"/>
</dbReference>
<dbReference type="NCBIfam" id="TIGR00696">
    <property type="entry name" value="wecG_tagA_cpsF"/>
    <property type="match status" value="1"/>
</dbReference>
<accession>A0A2M6YCX8</accession>
<dbReference type="PANTHER" id="PTHR34136:SF1">
    <property type="entry name" value="UDP-N-ACETYL-D-MANNOSAMINURONIC ACID TRANSFERASE"/>
    <property type="match status" value="1"/>
</dbReference>
<organism evidence="4 5">
    <name type="scientific">Candidatus Berkelbacteria bacterium CG08_land_8_20_14_0_20_39_8</name>
    <dbReference type="NCBI Taxonomy" id="1974511"/>
    <lineage>
        <taxon>Bacteria</taxon>
        <taxon>Candidatus Berkelbacteria</taxon>
    </lineage>
</organism>
<dbReference type="Proteomes" id="UP000229896">
    <property type="component" value="Unassembled WGS sequence"/>
</dbReference>
<keyword evidence="3" id="KW-0472">Membrane</keyword>
<sequence>MKLNRKKINLFDVPIDSFSRLESIKFIEQKLGTLGKKPFFLTTVNAEFLFRAIMDDEVKQMLHNSNLNFADGIGILWSAKFLSLTLPKNKFFRYLIGILKFIGSLLAIIFYPKYLRKPIPERISGSDFIWDLCHLAVKKDYQIFLLGGQPTVPEQAALRLQTEIYGLKVAGTYCGSPKIEDKKKIVEMIQKAKPDILFVAYGVPAEELWLDRNLANTGAKIGIGVGGTFDFLAGRHKRAPKFFQAFGLEWLWRLILEPRRFRRQLALPRLVWKVLKYKLEN</sequence>
<evidence type="ECO:0000256" key="3">
    <source>
        <dbReference type="SAM" id="Phobius"/>
    </source>
</evidence>